<keyword evidence="2" id="KW-0802">TPR repeat</keyword>
<dbReference type="SMART" id="SM00028">
    <property type="entry name" value="TPR"/>
    <property type="match status" value="2"/>
</dbReference>
<dbReference type="PROSITE" id="PS50005">
    <property type="entry name" value="TPR"/>
    <property type="match status" value="2"/>
</dbReference>
<dbReference type="EMBL" id="UOFI01000115">
    <property type="protein sequence ID" value="VAW68057.1"/>
    <property type="molecule type" value="Genomic_DNA"/>
</dbReference>
<protein>
    <submittedName>
        <fullName evidence="3">Uncharacterized protein</fullName>
    </submittedName>
</protein>
<organism evidence="3">
    <name type="scientific">hydrothermal vent metagenome</name>
    <dbReference type="NCBI Taxonomy" id="652676"/>
    <lineage>
        <taxon>unclassified sequences</taxon>
        <taxon>metagenomes</taxon>
        <taxon>ecological metagenomes</taxon>
    </lineage>
</organism>
<gene>
    <name evidence="3" type="ORF">MNBD_GAMMA09-2392</name>
</gene>
<dbReference type="InterPro" id="IPR050498">
    <property type="entry name" value="Ycf3"/>
</dbReference>
<evidence type="ECO:0000313" key="3">
    <source>
        <dbReference type="EMBL" id="VAW68057.1"/>
    </source>
</evidence>
<dbReference type="InterPro" id="IPR011990">
    <property type="entry name" value="TPR-like_helical_dom_sf"/>
</dbReference>
<accession>A0A3B0XXT6</accession>
<dbReference type="PROSITE" id="PS50293">
    <property type="entry name" value="TPR_REGION"/>
    <property type="match status" value="1"/>
</dbReference>
<name>A0A3B0XXT6_9ZZZZ</name>
<dbReference type="Pfam" id="PF13432">
    <property type="entry name" value="TPR_16"/>
    <property type="match status" value="1"/>
</dbReference>
<dbReference type="Gene3D" id="1.25.40.10">
    <property type="entry name" value="Tetratricopeptide repeat domain"/>
    <property type="match status" value="1"/>
</dbReference>
<dbReference type="InterPro" id="IPR019734">
    <property type="entry name" value="TPR_rpt"/>
</dbReference>
<proteinExistence type="predicted"/>
<evidence type="ECO:0000256" key="1">
    <source>
        <dbReference type="ARBA" id="ARBA00022737"/>
    </source>
</evidence>
<keyword evidence="1" id="KW-0677">Repeat</keyword>
<sequence>MLKIFTLDKILIFLLIALISSCSQENVKETSQNTETKQASTPHKSLTKAQRKIYRDGITALYNNDYPKAKKIFDEFIRNRPEMAGAYSNLALLHFKKNEYAESLKLVNKAIELNPEQAQAYNLRGQIYIINGNINKAKDDYLKAVKIKPAYKNAQYNLALLYDIYLQEIELAIKHYEIYMKLIKKPDDATKEWIQHLKGTLKNA</sequence>
<dbReference type="PANTHER" id="PTHR44858:SF1">
    <property type="entry name" value="UDP-N-ACETYLGLUCOSAMINE--PEPTIDE N-ACETYLGLUCOSAMINYLTRANSFERASE SPINDLY-RELATED"/>
    <property type="match status" value="1"/>
</dbReference>
<dbReference type="Pfam" id="PF13181">
    <property type="entry name" value="TPR_8"/>
    <property type="match status" value="1"/>
</dbReference>
<dbReference type="SUPFAM" id="SSF48452">
    <property type="entry name" value="TPR-like"/>
    <property type="match status" value="1"/>
</dbReference>
<dbReference type="PROSITE" id="PS51257">
    <property type="entry name" value="PROKAR_LIPOPROTEIN"/>
    <property type="match status" value="1"/>
</dbReference>
<dbReference type="AlphaFoldDB" id="A0A3B0XXT6"/>
<reference evidence="3" key="1">
    <citation type="submission" date="2018-06" db="EMBL/GenBank/DDBJ databases">
        <authorList>
            <person name="Zhirakovskaya E."/>
        </authorList>
    </citation>
    <scope>NUCLEOTIDE SEQUENCE</scope>
</reference>
<evidence type="ECO:0000256" key="2">
    <source>
        <dbReference type="ARBA" id="ARBA00022803"/>
    </source>
</evidence>
<dbReference type="PANTHER" id="PTHR44858">
    <property type="entry name" value="TETRATRICOPEPTIDE REPEAT PROTEIN 6"/>
    <property type="match status" value="1"/>
</dbReference>